<dbReference type="EMBL" id="JAUHHV010000002">
    <property type="protein sequence ID" value="KAK1432263.1"/>
    <property type="molecule type" value="Genomic_DNA"/>
</dbReference>
<protein>
    <submittedName>
        <fullName evidence="1">Uncharacterized protein</fullName>
    </submittedName>
</protein>
<reference evidence="1" key="1">
    <citation type="journal article" date="2023" name="bioRxiv">
        <title>Improved chromosome-level genome assembly for marigold (Tagetes erecta).</title>
        <authorList>
            <person name="Jiang F."/>
            <person name="Yuan L."/>
            <person name="Wang S."/>
            <person name="Wang H."/>
            <person name="Xu D."/>
            <person name="Wang A."/>
            <person name="Fan W."/>
        </authorList>
    </citation>
    <scope>NUCLEOTIDE SEQUENCE</scope>
    <source>
        <strain evidence="1">WSJ</strain>
        <tissue evidence="1">Leaf</tissue>
    </source>
</reference>
<evidence type="ECO:0000313" key="1">
    <source>
        <dbReference type="EMBL" id="KAK1432263.1"/>
    </source>
</evidence>
<comment type="caution">
    <text evidence="1">The sequence shown here is derived from an EMBL/GenBank/DDBJ whole genome shotgun (WGS) entry which is preliminary data.</text>
</comment>
<proteinExistence type="predicted"/>
<accession>A0AAD8L3C6</accession>
<name>A0AAD8L3C6_TARER</name>
<gene>
    <name evidence="1" type="ORF">QVD17_09158</name>
</gene>
<dbReference type="Proteomes" id="UP001229421">
    <property type="component" value="Unassembled WGS sequence"/>
</dbReference>
<keyword evidence="2" id="KW-1185">Reference proteome</keyword>
<evidence type="ECO:0000313" key="2">
    <source>
        <dbReference type="Proteomes" id="UP001229421"/>
    </source>
</evidence>
<dbReference type="AlphaFoldDB" id="A0AAD8L3C6"/>
<sequence length="67" mass="7410">MLVYIRVNSCNVRLLMHEIQVKAACVTITAKHASVEECSSSLQTGNITCNNQQKKTLAVNNFDEVKA</sequence>
<organism evidence="1 2">
    <name type="scientific">Tagetes erecta</name>
    <name type="common">African marigold</name>
    <dbReference type="NCBI Taxonomy" id="13708"/>
    <lineage>
        <taxon>Eukaryota</taxon>
        <taxon>Viridiplantae</taxon>
        <taxon>Streptophyta</taxon>
        <taxon>Embryophyta</taxon>
        <taxon>Tracheophyta</taxon>
        <taxon>Spermatophyta</taxon>
        <taxon>Magnoliopsida</taxon>
        <taxon>eudicotyledons</taxon>
        <taxon>Gunneridae</taxon>
        <taxon>Pentapetalae</taxon>
        <taxon>asterids</taxon>
        <taxon>campanulids</taxon>
        <taxon>Asterales</taxon>
        <taxon>Asteraceae</taxon>
        <taxon>Asteroideae</taxon>
        <taxon>Heliantheae alliance</taxon>
        <taxon>Tageteae</taxon>
        <taxon>Tagetes</taxon>
    </lineage>
</organism>